<comment type="subunit">
    <text evidence="5">Part of the 30S ribosomal subunit. Interacts with proteins S7 and S18. Binds to IF-3.</text>
</comment>
<dbReference type="PROSITE" id="PS00054">
    <property type="entry name" value="RIBOSOMAL_S11"/>
    <property type="match status" value="1"/>
</dbReference>
<dbReference type="GO" id="GO:1990904">
    <property type="term" value="C:ribonucleoprotein complex"/>
    <property type="evidence" value="ECO:0007669"/>
    <property type="project" value="UniProtKB-KW"/>
</dbReference>
<keyword evidence="2 5" id="KW-0689">Ribosomal protein</keyword>
<gene>
    <name evidence="5" type="primary">rpsK</name>
    <name evidence="7" type="ORF">A2713_02050</name>
</gene>
<dbReference type="PIRSF" id="PIRSF002131">
    <property type="entry name" value="Ribosomal_S11"/>
    <property type="match status" value="1"/>
</dbReference>
<comment type="caution">
    <text evidence="7">The sequence shown here is derived from an EMBL/GenBank/DDBJ whole genome shotgun (WGS) entry which is preliminary data.</text>
</comment>
<dbReference type="InterPro" id="IPR036967">
    <property type="entry name" value="Ribosomal_uS11_sf"/>
</dbReference>
<organism evidence="7 8">
    <name type="scientific">candidate division WWE3 bacterium RIFCSPHIGHO2_01_FULL_35_17</name>
    <dbReference type="NCBI Taxonomy" id="1802614"/>
    <lineage>
        <taxon>Bacteria</taxon>
        <taxon>Katanobacteria</taxon>
    </lineage>
</organism>
<name>A0A1F4UPW4_UNCKA</name>
<protein>
    <recommendedName>
        <fullName evidence="4 5">Small ribosomal subunit protein uS11</fullName>
    </recommendedName>
</protein>
<dbReference type="GO" id="GO:0003735">
    <property type="term" value="F:structural constituent of ribosome"/>
    <property type="evidence" value="ECO:0007669"/>
    <property type="project" value="InterPro"/>
</dbReference>
<dbReference type="NCBIfam" id="NF003698">
    <property type="entry name" value="PRK05309.1"/>
    <property type="match status" value="1"/>
</dbReference>
<evidence type="ECO:0000256" key="3">
    <source>
        <dbReference type="ARBA" id="ARBA00023274"/>
    </source>
</evidence>
<dbReference type="Pfam" id="PF00411">
    <property type="entry name" value="Ribosomal_S11"/>
    <property type="match status" value="1"/>
</dbReference>
<dbReference type="EMBL" id="MEUX01000023">
    <property type="protein sequence ID" value="OGC46998.1"/>
    <property type="molecule type" value="Genomic_DNA"/>
</dbReference>
<accession>A0A1F4UPW4</accession>
<evidence type="ECO:0000313" key="8">
    <source>
        <dbReference type="Proteomes" id="UP000176444"/>
    </source>
</evidence>
<keyword evidence="5" id="KW-0694">RNA-binding</keyword>
<dbReference type="GO" id="GO:0005840">
    <property type="term" value="C:ribosome"/>
    <property type="evidence" value="ECO:0007669"/>
    <property type="project" value="UniProtKB-KW"/>
</dbReference>
<reference evidence="7 8" key="1">
    <citation type="journal article" date="2016" name="Nat. Commun.">
        <title>Thousands of microbial genomes shed light on interconnected biogeochemical processes in an aquifer system.</title>
        <authorList>
            <person name="Anantharaman K."/>
            <person name="Brown C.T."/>
            <person name="Hug L.A."/>
            <person name="Sharon I."/>
            <person name="Castelle C.J."/>
            <person name="Probst A.J."/>
            <person name="Thomas B.C."/>
            <person name="Singh A."/>
            <person name="Wilkins M.J."/>
            <person name="Karaoz U."/>
            <person name="Brodie E.L."/>
            <person name="Williams K.H."/>
            <person name="Hubbard S.S."/>
            <person name="Banfield J.F."/>
        </authorList>
    </citation>
    <scope>NUCLEOTIDE SEQUENCE [LARGE SCALE GENOMIC DNA]</scope>
</reference>
<dbReference type="PANTHER" id="PTHR11759">
    <property type="entry name" value="40S RIBOSOMAL PROTEIN S14/30S RIBOSOMAL PROTEIN S11"/>
    <property type="match status" value="1"/>
</dbReference>
<keyword evidence="5" id="KW-0699">rRNA-binding</keyword>
<comment type="similarity">
    <text evidence="1 5 6">Belongs to the universal ribosomal protein uS11 family.</text>
</comment>
<evidence type="ECO:0000256" key="6">
    <source>
        <dbReference type="RuleBase" id="RU003629"/>
    </source>
</evidence>
<dbReference type="Proteomes" id="UP000176444">
    <property type="component" value="Unassembled WGS sequence"/>
</dbReference>
<dbReference type="GO" id="GO:0006412">
    <property type="term" value="P:translation"/>
    <property type="evidence" value="ECO:0007669"/>
    <property type="project" value="UniProtKB-UniRule"/>
</dbReference>
<sequence>MAKSEIVKKETKVKKTSAKKEVMPQGKAYVFSGYNNTIVTITDLDGNTICWGASGANNFKGSRKSTPYAASVVGQNTARQAVTKGIKEVSAYIKGVGSGKSQCVKALRNGGLIINKIVDVTPIAHNGCRAKKRRRV</sequence>
<keyword evidence="3 5" id="KW-0687">Ribonucleoprotein</keyword>
<proteinExistence type="inferred from homology"/>
<dbReference type="InterPro" id="IPR001971">
    <property type="entry name" value="Ribosomal_uS11"/>
</dbReference>
<evidence type="ECO:0000313" key="7">
    <source>
        <dbReference type="EMBL" id="OGC46998.1"/>
    </source>
</evidence>
<evidence type="ECO:0000256" key="1">
    <source>
        <dbReference type="ARBA" id="ARBA00006194"/>
    </source>
</evidence>
<dbReference type="HAMAP" id="MF_01310">
    <property type="entry name" value="Ribosomal_uS11"/>
    <property type="match status" value="1"/>
</dbReference>
<evidence type="ECO:0000256" key="4">
    <source>
        <dbReference type="ARBA" id="ARBA00035160"/>
    </source>
</evidence>
<dbReference type="SUPFAM" id="SSF53137">
    <property type="entry name" value="Translational machinery components"/>
    <property type="match status" value="1"/>
</dbReference>
<evidence type="ECO:0000256" key="5">
    <source>
        <dbReference type="HAMAP-Rule" id="MF_01310"/>
    </source>
</evidence>
<evidence type="ECO:0000256" key="2">
    <source>
        <dbReference type="ARBA" id="ARBA00022980"/>
    </source>
</evidence>
<comment type="function">
    <text evidence="5">Located on the platform of the 30S subunit, it bridges several disparate RNA helices of the 16S rRNA. Forms part of the Shine-Dalgarno cleft in the 70S ribosome.</text>
</comment>
<dbReference type="InterPro" id="IPR018102">
    <property type="entry name" value="Ribosomal_uS11_CS"/>
</dbReference>
<dbReference type="Gene3D" id="3.30.420.80">
    <property type="entry name" value="Ribosomal protein S11"/>
    <property type="match status" value="1"/>
</dbReference>
<dbReference type="AlphaFoldDB" id="A0A1F4UPW4"/>
<dbReference type="GO" id="GO:0019843">
    <property type="term" value="F:rRNA binding"/>
    <property type="evidence" value="ECO:0007669"/>
    <property type="project" value="UniProtKB-UniRule"/>
</dbReference>